<protein>
    <submittedName>
        <fullName evidence="1">Uncharacterized protein</fullName>
    </submittedName>
</protein>
<dbReference type="EMBL" id="CM023488">
    <property type="protein sequence ID" value="KAH6924036.1"/>
    <property type="molecule type" value="Genomic_DNA"/>
</dbReference>
<dbReference type="Proteomes" id="UP000821845">
    <property type="component" value="Chromosome 8"/>
</dbReference>
<organism evidence="1 2">
    <name type="scientific">Hyalomma asiaticum</name>
    <name type="common">Tick</name>
    <dbReference type="NCBI Taxonomy" id="266040"/>
    <lineage>
        <taxon>Eukaryota</taxon>
        <taxon>Metazoa</taxon>
        <taxon>Ecdysozoa</taxon>
        <taxon>Arthropoda</taxon>
        <taxon>Chelicerata</taxon>
        <taxon>Arachnida</taxon>
        <taxon>Acari</taxon>
        <taxon>Parasitiformes</taxon>
        <taxon>Ixodida</taxon>
        <taxon>Ixodoidea</taxon>
        <taxon>Ixodidae</taxon>
        <taxon>Hyalomminae</taxon>
        <taxon>Hyalomma</taxon>
    </lineage>
</organism>
<reference evidence="1" key="1">
    <citation type="submission" date="2020-05" db="EMBL/GenBank/DDBJ databases">
        <title>Large-scale comparative analyses of tick genomes elucidate their genetic diversity and vector capacities.</title>
        <authorList>
            <person name="Jia N."/>
            <person name="Wang J."/>
            <person name="Shi W."/>
            <person name="Du L."/>
            <person name="Sun Y."/>
            <person name="Zhan W."/>
            <person name="Jiang J."/>
            <person name="Wang Q."/>
            <person name="Zhang B."/>
            <person name="Ji P."/>
            <person name="Sakyi L.B."/>
            <person name="Cui X."/>
            <person name="Yuan T."/>
            <person name="Jiang B."/>
            <person name="Yang W."/>
            <person name="Lam T.T.-Y."/>
            <person name="Chang Q."/>
            <person name="Ding S."/>
            <person name="Wang X."/>
            <person name="Zhu J."/>
            <person name="Ruan X."/>
            <person name="Zhao L."/>
            <person name="Wei J."/>
            <person name="Que T."/>
            <person name="Du C."/>
            <person name="Cheng J."/>
            <person name="Dai P."/>
            <person name="Han X."/>
            <person name="Huang E."/>
            <person name="Gao Y."/>
            <person name="Liu J."/>
            <person name="Shao H."/>
            <person name="Ye R."/>
            <person name="Li L."/>
            <person name="Wei W."/>
            <person name="Wang X."/>
            <person name="Wang C."/>
            <person name="Yang T."/>
            <person name="Huo Q."/>
            <person name="Li W."/>
            <person name="Guo W."/>
            <person name="Chen H."/>
            <person name="Zhou L."/>
            <person name="Ni X."/>
            <person name="Tian J."/>
            <person name="Zhou Y."/>
            <person name="Sheng Y."/>
            <person name="Liu T."/>
            <person name="Pan Y."/>
            <person name="Xia L."/>
            <person name="Li J."/>
            <person name="Zhao F."/>
            <person name="Cao W."/>
        </authorList>
    </citation>
    <scope>NUCLEOTIDE SEQUENCE</scope>
    <source>
        <strain evidence="1">Hyas-2018</strain>
    </source>
</reference>
<evidence type="ECO:0000313" key="1">
    <source>
        <dbReference type="EMBL" id="KAH6924036.1"/>
    </source>
</evidence>
<gene>
    <name evidence="1" type="ORF">HPB50_010829</name>
</gene>
<comment type="caution">
    <text evidence="1">The sequence shown here is derived from an EMBL/GenBank/DDBJ whole genome shotgun (WGS) entry which is preliminary data.</text>
</comment>
<evidence type="ECO:0000313" key="2">
    <source>
        <dbReference type="Proteomes" id="UP000821845"/>
    </source>
</evidence>
<sequence>MAPGKRLYTLVDFAEDVDWKPLHFVKPLPKKRRCSVCELVRKATTVLSCGHAVCRCCYDQCEVEDECVCPIDGQNFSRKVKWRYFPTRNMLRRKVKCWNEAHGCTAVMSASQVSKHFHRDCQYHTTLCTRCSAMVLCSDMCEHLKSCRELEACNAADSQVQCDSVQEELAERVLNALEDVVGEIKELLEGLASSNCALHERISEICQSIDSLTELVEEERIDLLEVTSTMQLLLSNVGGIDEELGRLHGQCEEEFEQVQQDIEGAKEDGRACTSFVVQRIHGELSVVTRNVTRRACVIPEIASLEETAMMYGRGIYYGSATYLRGYNIFPCIALQKDGGHVFFLPLIELAMGELDYVLHWPFNHYIKCRFVHESTEEEYVLMGKPSHNSAPLQMPTVAARRFLLFRSPLPWKR</sequence>
<name>A0ACB7RQR8_HYAAI</name>
<accession>A0ACB7RQR8</accession>
<proteinExistence type="predicted"/>
<keyword evidence="2" id="KW-1185">Reference proteome</keyword>